<proteinExistence type="predicted"/>
<feature type="region of interest" description="Disordered" evidence="1">
    <location>
        <begin position="179"/>
        <end position="203"/>
    </location>
</feature>
<dbReference type="Proteomes" id="UP001051844">
    <property type="component" value="Unassembled WGS sequence"/>
</dbReference>
<dbReference type="AlphaFoldDB" id="A0AA37BVV6"/>
<sequence length="203" mass="20283">MPEVELALSGQVEQAARGADDDVDALVERLHLGLVGAAAVYGEDADVADLARGEQVVGDLLAQLAGGDHDEGLRGGGELLGLGPARLDVGGDGDALQQGEAETEGLARTGLGLADDVGAREGDRQRQLLDGKGIGDADGFEGLGGLGKDSEFSKGSQGAGLFCETRYEANAGILTVPLPPAAAAEGGGPGGTGPQPTLERSCR</sequence>
<protein>
    <submittedName>
        <fullName evidence="2">Uncharacterized protein</fullName>
    </submittedName>
</protein>
<organism evidence="2 3">
    <name type="scientific">Streptomyces albidoflavus</name>
    <dbReference type="NCBI Taxonomy" id="1886"/>
    <lineage>
        <taxon>Bacteria</taxon>
        <taxon>Bacillati</taxon>
        <taxon>Actinomycetota</taxon>
        <taxon>Actinomycetes</taxon>
        <taxon>Kitasatosporales</taxon>
        <taxon>Streptomycetaceae</taxon>
        <taxon>Streptomyces</taxon>
        <taxon>Streptomyces albidoflavus group</taxon>
    </lineage>
</organism>
<reference evidence="2" key="1">
    <citation type="submission" date="2022-09" db="EMBL/GenBank/DDBJ databases">
        <title>Whole genome shotgun sequence of Streptomyces albidoflavus NBRC 12854.</title>
        <authorList>
            <person name="Komaki H."/>
            <person name="Tamura T."/>
        </authorList>
    </citation>
    <scope>NUCLEOTIDE SEQUENCE</scope>
    <source>
        <strain evidence="2">NBRC 12854</strain>
    </source>
</reference>
<accession>A0AA37BVV6</accession>
<evidence type="ECO:0000313" key="2">
    <source>
        <dbReference type="EMBL" id="GHI45810.1"/>
    </source>
</evidence>
<gene>
    <name evidence="2" type="ORF">ScoT_19840</name>
</gene>
<feature type="compositionally biased region" description="Low complexity" evidence="1">
    <location>
        <begin position="194"/>
        <end position="203"/>
    </location>
</feature>
<dbReference type="AntiFam" id="ANF00149">
    <property type="entry name" value="Shadow ORF (opposite cshA)"/>
</dbReference>
<comment type="caution">
    <text evidence="2">The sequence shown here is derived from an EMBL/GenBank/DDBJ whole genome shotgun (WGS) entry which is preliminary data.</text>
</comment>
<evidence type="ECO:0000256" key="1">
    <source>
        <dbReference type="SAM" id="MobiDB-lite"/>
    </source>
</evidence>
<evidence type="ECO:0000313" key="3">
    <source>
        <dbReference type="Proteomes" id="UP001051844"/>
    </source>
</evidence>
<name>A0AA37BVV6_9ACTN</name>
<dbReference type="EMBL" id="BNDZ01000005">
    <property type="protein sequence ID" value="GHI45810.1"/>
    <property type="molecule type" value="Genomic_DNA"/>
</dbReference>